<dbReference type="RefSeq" id="WP_194258297.1">
    <property type="nucleotide sequence ID" value="NZ_JABCQN010000009.1"/>
</dbReference>
<dbReference type="GeneID" id="81475778"/>
<dbReference type="AlphaFoldDB" id="A0A9Q2FQR7"/>
<sequence>MQYDPDDAPELTEAFFAKAVTMQNGHPVRGAKKHQQTPEEFYLAAAQYLSAVEKLVGSPIQQRPPEGLELPVLALACFSLEFYLKAWVSDAVKRQHPQAAGVRPHGHELLPLYRLAVKCGLPEVSGLTHAVTAFDPDHRDHLFRYFQKDRTYYPKNMDETVLVMRQYLDKRVREKLATPR</sequence>
<dbReference type="Proteomes" id="UP000661006">
    <property type="component" value="Unassembled WGS sequence"/>
</dbReference>
<proteinExistence type="predicted"/>
<dbReference type="EMBL" id="JABCQN010000009">
    <property type="protein sequence ID" value="MBF0871912.1"/>
    <property type="molecule type" value="Genomic_DNA"/>
</dbReference>
<gene>
    <name evidence="1" type="ORF">HKD32_13840</name>
</gene>
<reference evidence="1" key="2">
    <citation type="submission" date="2020-11" db="EMBL/GenBank/DDBJ databases">
        <title>Description of novel Gluconobacter species.</title>
        <authorList>
            <person name="Cleenwerck I."/>
            <person name="Cnockaert M."/>
            <person name="Borremans W."/>
            <person name="Wieme A.D."/>
            <person name="De Vuyst L."/>
            <person name="Vandamme P."/>
        </authorList>
    </citation>
    <scope>NUCLEOTIDE SEQUENCE</scope>
    <source>
        <strain evidence="1">R71697</strain>
    </source>
</reference>
<evidence type="ECO:0008006" key="3">
    <source>
        <dbReference type="Google" id="ProtNLM"/>
    </source>
</evidence>
<evidence type="ECO:0000313" key="2">
    <source>
        <dbReference type="Proteomes" id="UP000661006"/>
    </source>
</evidence>
<evidence type="ECO:0000313" key="1">
    <source>
        <dbReference type="EMBL" id="MBF0871912.1"/>
    </source>
</evidence>
<protein>
    <recommendedName>
        <fullName evidence="3">HEPN domain-containing protein</fullName>
    </recommendedName>
</protein>
<accession>A0A9Q2FQR7</accession>
<organism evidence="1 2">
    <name type="scientific">Gluconobacter japonicus</name>
    <dbReference type="NCBI Taxonomy" id="376620"/>
    <lineage>
        <taxon>Bacteria</taxon>
        <taxon>Pseudomonadati</taxon>
        <taxon>Pseudomonadota</taxon>
        <taxon>Alphaproteobacteria</taxon>
        <taxon>Acetobacterales</taxon>
        <taxon>Acetobacteraceae</taxon>
        <taxon>Gluconobacter</taxon>
    </lineage>
</organism>
<comment type="caution">
    <text evidence="1">The sequence shown here is derived from an EMBL/GenBank/DDBJ whole genome shotgun (WGS) entry which is preliminary data.</text>
</comment>
<name>A0A9Q2FQR7_GLUJA</name>
<reference evidence="1" key="1">
    <citation type="submission" date="2020-04" db="EMBL/GenBank/DDBJ databases">
        <authorList>
            <person name="Sombolestani A."/>
        </authorList>
    </citation>
    <scope>NUCLEOTIDE SEQUENCE</scope>
    <source>
        <strain evidence="1">R71697</strain>
    </source>
</reference>